<feature type="coiled-coil region" evidence="1">
    <location>
        <begin position="841"/>
        <end position="886"/>
    </location>
</feature>
<feature type="region of interest" description="Disordered" evidence="2">
    <location>
        <begin position="1172"/>
        <end position="1369"/>
    </location>
</feature>
<feature type="compositionally biased region" description="Low complexity" evidence="2">
    <location>
        <begin position="1419"/>
        <end position="1429"/>
    </location>
</feature>
<comment type="caution">
    <text evidence="3">The sequence shown here is derived from an EMBL/GenBank/DDBJ whole genome shotgun (WGS) entry which is preliminary data.</text>
</comment>
<gene>
    <name evidence="3" type="ORF">ROHU_022506</name>
</gene>
<feature type="coiled-coil region" evidence="1">
    <location>
        <begin position="239"/>
        <end position="297"/>
    </location>
</feature>
<evidence type="ECO:0000256" key="2">
    <source>
        <dbReference type="SAM" id="MobiDB-lite"/>
    </source>
</evidence>
<dbReference type="PANTHER" id="PTHR18947">
    <property type="entry name" value="HOOK PROTEINS"/>
    <property type="match status" value="1"/>
</dbReference>
<name>A0A498MQN9_LABRO</name>
<feature type="compositionally biased region" description="Low complexity" evidence="2">
    <location>
        <begin position="1280"/>
        <end position="1302"/>
    </location>
</feature>
<protein>
    <submittedName>
        <fullName evidence="3">Girdin isoform X7</fullName>
    </submittedName>
</protein>
<dbReference type="GO" id="GO:0051959">
    <property type="term" value="F:dynein light intermediate chain binding"/>
    <property type="evidence" value="ECO:0007669"/>
    <property type="project" value="TreeGrafter"/>
</dbReference>
<feature type="coiled-coil region" evidence="1">
    <location>
        <begin position="932"/>
        <end position="959"/>
    </location>
</feature>
<feature type="region of interest" description="Disordered" evidence="2">
    <location>
        <begin position="1404"/>
        <end position="1440"/>
    </location>
</feature>
<dbReference type="GO" id="GO:0005737">
    <property type="term" value="C:cytoplasm"/>
    <property type="evidence" value="ECO:0007669"/>
    <property type="project" value="TreeGrafter"/>
</dbReference>
<feature type="compositionally biased region" description="Polar residues" evidence="2">
    <location>
        <begin position="1205"/>
        <end position="1229"/>
    </location>
</feature>
<dbReference type="PANTHER" id="PTHR18947:SF30">
    <property type="entry name" value="GIRDIN"/>
    <property type="match status" value="1"/>
</dbReference>
<feature type="coiled-coil region" evidence="1">
    <location>
        <begin position="322"/>
        <end position="542"/>
    </location>
</feature>
<evidence type="ECO:0000313" key="4">
    <source>
        <dbReference type="Proteomes" id="UP000290572"/>
    </source>
</evidence>
<reference evidence="3 4" key="1">
    <citation type="submission" date="2018-03" db="EMBL/GenBank/DDBJ databases">
        <title>Draft genome sequence of Rohu Carp (Labeo rohita).</title>
        <authorList>
            <person name="Das P."/>
            <person name="Kushwaha B."/>
            <person name="Joshi C.G."/>
            <person name="Kumar D."/>
            <person name="Nagpure N.S."/>
            <person name="Sahoo L."/>
            <person name="Das S.P."/>
            <person name="Bit A."/>
            <person name="Patnaik S."/>
            <person name="Meher P.K."/>
            <person name="Jayasankar P."/>
            <person name="Koringa P.G."/>
            <person name="Patel N.V."/>
            <person name="Hinsu A.T."/>
            <person name="Kumar R."/>
            <person name="Pandey M."/>
            <person name="Agarwal S."/>
            <person name="Srivastava S."/>
            <person name="Singh M."/>
            <person name="Iquebal M.A."/>
            <person name="Jaiswal S."/>
            <person name="Angadi U.B."/>
            <person name="Kumar N."/>
            <person name="Raza M."/>
            <person name="Shah T.M."/>
            <person name="Rai A."/>
            <person name="Jena J.K."/>
        </authorList>
    </citation>
    <scope>NUCLEOTIDE SEQUENCE [LARGE SCALE GENOMIC DNA]</scope>
    <source>
        <strain evidence="3">DASCIFA01</strain>
        <tissue evidence="3">Testis</tissue>
    </source>
</reference>
<feature type="compositionally biased region" description="Low complexity" evidence="2">
    <location>
        <begin position="1317"/>
        <end position="1330"/>
    </location>
</feature>
<feature type="compositionally biased region" description="Polar residues" evidence="2">
    <location>
        <begin position="1257"/>
        <end position="1274"/>
    </location>
</feature>
<dbReference type="GO" id="GO:0031122">
    <property type="term" value="P:cytoplasmic microtubule organization"/>
    <property type="evidence" value="ECO:0007669"/>
    <property type="project" value="TreeGrafter"/>
</dbReference>
<evidence type="ECO:0000256" key="1">
    <source>
        <dbReference type="SAM" id="Coils"/>
    </source>
</evidence>
<dbReference type="GO" id="GO:0030705">
    <property type="term" value="P:cytoskeleton-dependent intracellular transport"/>
    <property type="evidence" value="ECO:0007669"/>
    <property type="project" value="TreeGrafter"/>
</dbReference>
<feature type="coiled-coil region" evidence="1">
    <location>
        <begin position="665"/>
        <end position="723"/>
    </location>
</feature>
<keyword evidence="1" id="KW-0175">Coiled coil</keyword>
<feature type="coiled-coil region" evidence="1">
    <location>
        <begin position="20"/>
        <end position="116"/>
    </location>
</feature>
<evidence type="ECO:0000313" key="3">
    <source>
        <dbReference type="EMBL" id="RXN23868.1"/>
    </source>
</evidence>
<keyword evidence="4" id="KW-1185">Reference proteome</keyword>
<sequence length="1477" mass="170173">MQLLTDARAARMYRDELDAMKERAIRADKLESEVARYRDKLNNMNFYKVKLEELKEDNQVLMESKAMLEEELQSVKPRSDKLHHLEKHNLLLESKLHDMEEERTVDRRRIEELLERNVILELSQKRSMEESQRLGWELELAKNPQQNSETELKSLGQEVTEKTCSRLLKLEKDNQKLLKALEELQGTSCPLDGFISESKHIEENGRMDIVDSKTLKSTSECANMHNGQMITQTNTNGSLHCIEVELNELENENQSSQISINQNQGLMHENGHLKQDKSCLEKENRKLRQQVKIQEASLDSSNLKLVVLEKENRTLVKKTNYLSEACAKNKELEKENQELIQQAGVDKRMLMTLREELLDQRLKLQQKESDFEKLTYDLERMRLNQETRMGDHEAVDQGEEKSEQLLDCRQDLDSVEAELKRLQQENMQLLTDARAARMYRDELDAMKERAIRADKLESEVARYRDKLNNMNFYKVKLEELKEDNQVLMESKAMLEEELQSVKPRSDKLHHLEKHNLLLESKLHDMEEERTVDRRRIEELLERNVILELSQKRSMEESQRLGWELELAKNPQQNSETELKSLGQEVTEKTCSRLLKLEKDNQKLLKALEELQGTSCPLDGFISESKHIEENGRMDIVDSKTLKSTSECANMHNGQMITQTNTNGSLHCIEVELNELENENQSSQISINQNQGLMHENGHLKQDKSCLEKENRKLRQQVKIQEASLDSSNLKLVVLEKENRTLVKKTNYLSEACAKNKELEKENQELIQQAGVDKRMLMTLREELLDQRLKLQQKESDFEKLTYDLERMRLNQETRMGDHEAVDQGQCKQLESELESSLMKSLKIKKERMAALEARLQESAKINQQLRQDLKTVKQNYEALLQRDEEEKAGQCSPPERTWHRESQEATWALLKLKDRLIEVERNVEKSTVTSQNSSLIAHNAQLQRERQSSEAEREGAIREREDLRTVNELLLRDHERLSVLHERQAAELEVLSHRYSTMENSHRTLDIEHRSLEDRLNQTYQKLLAENEGLQVEHKSIKTQLNSCKLEQTQLESELSKLKEQNQQLEISSIKLANQCELLTQLKGNLEEENRHLLDQIQSLMLQNRTLLDQTMESKDLFHVEQRQYIDKLNELRRQKEKLEEKIMDQYKFYDPSPPRRRGNWITLKMRKLIKTRTRDQEHVRSSTPQLRSESCEGLDDLRIHDNRSSVGSQGSEESASNSLNGDTVSPKRSSSKDFQGDTVPPRLANGNEGQDHGLNGKSSRAPSASSGEFSVSLENEAWSSDSSPHPDPFSSSRQRFSDSPSPARPNHEELRQGYCSSGSGVRRTSSGRSAGERSAQKLDKASIGLYKTQSVQSTESDPKPALEAQGKSSSVSGCLNCFATPMRSPKTGQAVSTLPRASCVISTSEGNSRRASVHSTMSVKSVGSVSSKNGAEPQPDPSDEVLKESLVLKEEDHKPEHLFDSAFTIDSVFTNTIFSE</sequence>
<dbReference type="STRING" id="84645.A0A498MQN9"/>
<feature type="compositionally biased region" description="Basic and acidic residues" evidence="2">
    <location>
        <begin position="1331"/>
        <end position="1341"/>
    </location>
</feature>
<feature type="compositionally biased region" description="Polar residues" evidence="2">
    <location>
        <begin position="1404"/>
        <end position="1418"/>
    </location>
</feature>
<organism evidence="3 4">
    <name type="scientific">Labeo rohita</name>
    <name type="common">Indian major carp</name>
    <name type="synonym">Cyprinus rohita</name>
    <dbReference type="NCBI Taxonomy" id="84645"/>
    <lineage>
        <taxon>Eukaryota</taxon>
        <taxon>Metazoa</taxon>
        <taxon>Chordata</taxon>
        <taxon>Craniata</taxon>
        <taxon>Vertebrata</taxon>
        <taxon>Euteleostomi</taxon>
        <taxon>Actinopterygii</taxon>
        <taxon>Neopterygii</taxon>
        <taxon>Teleostei</taxon>
        <taxon>Ostariophysi</taxon>
        <taxon>Cypriniformes</taxon>
        <taxon>Cyprinidae</taxon>
        <taxon>Labeoninae</taxon>
        <taxon>Labeonini</taxon>
        <taxon>Labeo</taxon>
    </lineage>
</organism>
<proteinExistence type="predicted"/>
<dbReference type="GO" id="GO:0005813">
    <property type="term" value="C:centrosome"/>
    <property type="evidence" value="ECO:0007669"/>
    <property type="project" value="TreeGrafter"/>
</dbReference>
<feature type="coiled-coil region" evidence="1">
    <location>
        <begin position="1013"/>
        <end position="1149"/>
    </location>
</feature>
<dbReference type="GO" id="GO:0008017">
    <property type="term" value="F:microtubule binding"/>
    <property type="evidence" value="ECO:0007669"/>
    <property type="project" value="TreeGrafter"/>
</dbReference>
<accession>A0A498MQN9</accession>
<dbReference type="EMBL" id="QBIY01012556">
    <property type="protein sequence ID" value="RXN23868.1"/>
    <property type="molecule type" value="Genomic_DNA"/>
</dbReference>
<dbReference type="Proteomes" id="UP000290572">
    <property type="component" value="Unassembled WGS sequence"/>
</dbReference>
<feature type="coiled-coil region" evidence="1">
    <location>
        <begin position="748"/>
        <end position="810"/>
    </location>
</feature>